<accession>A0A7V8FT51</accession>
<sequence>MPNFIAANGPPGVAAAQIDDSFLKNKSTNDILNDVAGGHVSQGGKMMAGEELQRRLDNGEIGKNLSPEEKEEVQTLLDSMKKGDLSPDGAERLQQLLQPSTTAGHDDGGIR</sequence>
<comment type="caution">
    <text evidence="2">The sequence shown here is derived from an EMBL/GenBank/DDBJ whole genome shotgun (WGS) entry which is preliminary data.</text>
</comment>
<name>A0A7V8FT51_9BURK</name>
<dbReference type="AlphaFoldDB" id="A0A7V8FT51"/>
<evidence type="ECO:0000256" key="1">
    <source>
        <dbReference type="SAM" id="MobiDB-lite"/>
    </source>
</evidence>
<protein>
    <submittedName>
        <fullName evidence="2">Uncharacterized protein</fullName>
    </submittedName>
</protein>
<organism evidence="2 3">
    <name type="scientific">Herbaspirillum frisingense</name>
    <dbReference type="NCBI Taxonomy" id="92645"/>
    <lineage>
        <taxon>Bacteria</taxon>
        <taxon>Pseudomonadati</taxon>
        <taxon>Pseudomonadota</taxon>
        <taxon>Betaproteobacteria</taxon>
        <taxon>Burkholderiales</taxon>
        <taxon>Oxalobacteraceae</taxon>
        <taxon>Herbaspirillum</taxon>
    </lineage>
</organism>
<feature type="compositionally biased region" description="Basic and acidic residues" evidence="1">
    <location>
        <begin position="81"/>
        <end position="91"/>
    </location>
</feature>
<evidence type="ECO:0000313" key="2">
    <source>
        <dbReference type="EMBL" id="KAF1035354.1"/>
    </source>
</evidence>
<feature type="region of interest" description="Disordered" evidence="1">
    <location>
        <begin position="81"/>
        <end position="111"/>
    </location>
</feature>
<dbReference type="Proteomes" id="UP000462435">
    <property type="component" value="Unassembled WGS sequence"/>
</dbReference>
<reference evidence="3" key="1">
    <citation type="journal article" date="2020" name="MBio">
        <title>Horizontal gene transfer to a defensive symbiont with a reduced genome amongst a multipartite beetle microbiome.</title>
        <authorList>
            <person name="Waterworth S.C."/>
            <person name="Florez L.V."/>
            <person name="Rees E.R."/>
            <person name="Hertweck C."/>
            <person name="Kaltenpoth M."/>
            <person name="Kwan J.C."/>
        </authorList>
    </citation>
    <scope>NUCLEOTIDE SEQUENCE [LARGE SCALE GENOMIC DNA]</scope>
</reference>
<proteinExistence type="predicted"/>
<dbReference type="EMBL" id="WNDX01000222">
    <property type="protein sequence ID" value="KAF1035354.1"/>
    <property type="molecule type" value="Genomic_DNA"/>
</dbReference>
<evidence type="ECO:0000313" key="3">
    <source>
        <dbReference type="Proteomes" id="UP000462435"/>
    </source>
</evidence>
<gene>
    <name evidence="2" type="ORF">GAK35_04207</name>
</gene>